<reference evidence="4" key="2">
    <citation type="journal article" date="2021" name="PeerJ">
        <title>Extensive microbial diversity within the chicken gut microbiome revealed by metagenomics and culture.</title>
        <authorList>
            <person name="Gilroy R."/>
            <person name="Ravi A."/>
            <person name="Getino M."/>
            <person name="Pursley I."/>
            <person name="Horton D.L."/>
            <person name="Alikhan N.F."/>
            <person name="Baker D."/>
            <person name="Gharbi K."/>
            <person name="Hall N."/>
            <person name="Watson M."/>
            <person name="Adriaenssens E.M."/>
            <person name="Foster-Nyarko E."/>
            <person name="Jarju S."/>
            <person name="Secka A."/>
            <person name="Antonio M."/>
            <person name="Oren A."/>
            <person name="Chaudhuri R.R."/>
            <person name="La Ragione R."/>
            <person name="Hildebrand F."/>
            <person name="Pallen M.J."/>
        </authorList>
    </citation>
    <scope>NUCLEOTIDE SEQUENCE</scope>
    <source>
        <strain evidence="4">6086</strain>
    </source>
</reference>
<dbReference type="Pfam" id="PF00793">
    <property type="entry name" value="DAHP_synth_1"/>
    <property type="match status" value="1"/>
</dbReference>
<evidence type="ECO:0000313" key="5">
    <source>
        <dbReference type="Proteomes" id="UP000824141"/>
    </source>
</evidence>
<reference evidence="4" key="1">
    <citation type="submission" date="2020-10" db="EMBL/GenBank/DDBJ databases">
        <authorList>
            <person name="Gilroy R."/>
        </authorList>
    </citation>
    <scope>NUCLEOTIDE SEQUENCE</scope>
    <source>
        <strain evidence="4">6086</strain>
    </source>
</reference>
<dbReference type="SUPFAM" id="SSF51569">
    <property type="entry name" value="Aldolase"/>
    <property type="match status" value="1"/>
</dbReference>
<dbReference type="EC" id="2.5.1.54" evidence="4"/>
<dbReference type="GO" id="GO:0009073">
    <property type="term" value="P:aromatic amino acid family biosynthetic process"/>
    <property type="evidence" value="ECO:0007669"/>
    <property type="project" value="InterPro"/>
</dbReference>
<dbReference type="PANTHER" id="PTHR43018:SF3">
    <property type="entry name" value="CARBOXYSOME FORMATION PROTEIN"/>
    <property type="match status" value="1"/>
</dbReference>
<name>A0A9D1K1R6_9FIRM</name>
<protein>
    <submittedName>
        <fullName evidence="4">3-deoxy-7-phosphoheptulonate synthase</fullName>
        <ecNumber evidence="4">2.5.1.54</ecNumber>
    </submittedName>
</protein>
<gene>
    <name evidence="4" type="primary">aroF</name>
    <name evidence="4" type="ORF">IAD03_04765</name>
</gene>
<proteinExistence type="predicted"/>
<dbReference type="InterPro" id="IPR006218">
    <property type="entry name" value="DAHP1/KDSA"/>
</dbReference>
<comment type="caution">
    <text evidence="4">The sequence shown here is derived from an EMBL/GenBank/DDBJ whole genome shotgun (WGS) entry which is preliminary data.</text>
</comment>
<sequence length="338" mass="36793">MIIVLKPNCTVEQLNHFTEGLKHDYDVKVNTWVGTQSTVLGLIGDTSAIDIDYIAAQDFVESVKRVQEPYKKANRKFHPDNTVITLPGGQKIGDGSLSIMAGPCSVETEEQICEVAARVKAAGAQFLRGGAFKPRTSPYAFQGLKADGLELLREARKKTGLPIVTEIMSAAHLPLFEDVDIIQVGARNMQNFELLKELGKIRKPILLKRGLSSTIEELLMSAEYIMAGGNDQVILCERGIRTYETYTRNTLDISAVPILKRLSHLPVIVDPSHASGIAWLVEPLAMAAVAAGADGLIIEVHNNPAKALSDGAQSLTPDQFDHVAKRVFTAAKLLRTEG</sequence>
<dbReference type="NCBIfam" id="TIGR01361">
    <property type="entry name" value="DAHP_synth_Bsub"/>
    <property type="match status" value="1"/>
</dbReference>
<evidence type="ECO:0000256" key="1">
    <source>
        <dbReference type="ARBA" id="ARBA00022679"/>
    </source>
</evidence>
<dbReference type="InterPro" id="IPR006268">
    <property type="entry name" value="DAHP_syn_2"/>
</dbReference>
<dbReference type="PANTHER" id="PTHR43018">
    <property type="entry name" value="PHOSPHO-2-DEHYDRO-3-DEOXYHEPTONATE ALDOLASE"/>
    <property type="match status" value="1"/>
</dbReference>
<dbReference type="AlphaFoldDB" id="A0A9D1K1R6"/>
<dbReference type="Pfam" id="PF18152">
    <property type="entry name" value="DAHP_snth_FXD"/>
    <property type="match status" value="1"/>
</dbReference>
<dbReference type="EMBL" id="DVJM01000093">
    <property type="protein sequence ID" value="HIS78666.1"/>
    <property type="molecule type" value="Genomic_DNA"/>
</dbReference>
<evidence type="ECO:0000313" key="4">
    <source>
        <dbReference type="EMBL" id="HIS78666.1"/>
    </source>
</evidence>
<dbReference type="GO" id="GO:0016832">
    <property type="term" value="F:aldehyde-lyase activity"/>
    <property type="evidence" value="ECO:0007669"/>
    <property type="project" value="InterPro"/>
</dbReference>
<dbReference type="InterPro" id="IPR041071">
    <property type="entry name" value="DAHP_snth_FXD"/>
</dbReference>
<dbReference type="Gene3D" id="3.30.70.1140">
    <property type="entry name" value="Phospho-2-dehydro-3-deoxyheptonate aldolase, domain 1"/>
    <property type="match status" value="1"/>
</dbReference>
<feature type="domain" description="DAHP synthase ferredoxin-like" evidence="3">
    <location>
        <begin position="1"/>
        <end position="68"/>
    </location>
</feature>
<dbReference type="InterPro" id="IPR052899">
    <property type="entry name" value="Class-I_DAHP_synthase"/>
</dbReference>
<feature type="domain" description="DAHP synthetase I/KDSA" evidence="2">
    <location>
        <begin position="84"/>
        <end position="327"/>
    </location>
</feature>
<keyword evidence="1 4" id="KW-0808">Transferase</keyword>
<organism evidence="4 5">
    <name type="scientific">Candidatus Caccousia stercoris</name>
    <dbReference type="NCBI Taxonomy" id="2840723"/>
    <lineage>
        <taxon>Bacteria</taxon>
        <taxon>Bacillati</taxon>
        <taxon>Bacillota</taxon>
        <taxon>Clostridia</taxon>
        <taxon>Eubacteriales</taxon>
        <taxon>Oscillospiraceae</taxon>
        <taxon>Oscillospiraceae incertae sedis</taxon>
        <taxon>Candidatus Caccousia</taxon>
    </lineage>
</organism>
<dbReference type="NCBIfam" id="NF006421">
    <property type="entry name" value="PRK08673.1"/>
    <property type="match status" value="1"/>
</dbReference>
<accession>A0A9D1K1R6</accession>
<dbReference type="InterPro" id="IPR013785">
    <property type="entry name" value="Aldolase_TIM"/>
</dbReference>
<dbReference type="Proteomes" id="UP000824141">
    <property type="component" value="Unassembled WGS sequence"/>
</dbReference>
<evidence type="ECO:0000259" key="3">
    <source>
        <dbReference type="Pfam" id="PF18152"/>
    </source>
</evidence>
<dbReference type="GO" id="GO:0003849">
    <property type="term" value="F:3-deoxy-7-phosphoheptulonate synthase activity"/>
    <property type="evidence" value="ECO:0007669"/>
    <property type="project" value="UniProtKB-EC"/>
</dbReference>
<dbReference type="Gene3D" id="3.20.20.70">
    <property type="entry name" value="Aldolase class I"/>
    <property type="match status" value="1"/>
</dbReference>
<evidence type="ECO:0000259" key="2">
    <source>
        <dbReference type="Pfam" id="PF00793"/>
    </source>
</evidence>
<dbReference type="NCBIfam" id="NF009239">
    <property type="entry name" value="PRK12595.1"/>
    <property type="match status" value="1"/>
</dbReference>